<reference evidence="1" key="1">
    <citation type="submission" date="2021-06" db="EMBL/GenBank/DDBJ databases">
        <authorList>
            <person name="Kallberg Y."/>
            <person name="Tangrot J."/>
            <person name="Rosling A."/>
        </authorList>
    </citation>
    <scope>NUCLEOTIDE SEQUENCE</scope>
    <source>
        <strain evidence="1">IN212</strain>
    </source>
</reference>
<comment type="caution">
    <text evidence="1">The sequence shown here is derived from an EMBL/GenBank/DDBJ whole genome shotgun (WGS) entry which is preliminary data.</text>
</comment>
<dbReference type="Proteomes" id="UP000789396">
    <property type="component" value="Unassembled WGS sequence"/>
</dbReference>
<dbReference type="EMBL" id="CAJVPZ010080589">
    <property type="protein sequence ID" value="CAG8807837.1"/>
    <property type="molecule type" value="Genomic_DNA"/>
</dbReference>
<evidence type="ECO:0000313" key="1">
    <source>
        <dbReference type="EMBL" id="CAG8807837.1"/>
    </source>
</evidence>
<proteinExistence type="predicted"/>
<name>A0A9N9PE16_9GLOM</name>
<accession>A0A9N9PE16</accession>
<gene>
    <name evidence="1" type="ORF">RFULGI_LOCUS18422</name>
</gene>
<dbReference type="AlphaFoldDB" id="A0A9N9PE16"/>
<evidence type="ECO:0000313" key="2">
    <source>
        <dbReference type="Proteomes" id="UP000789396"/>
    </source>
</evidence>
<organism evidence="1 2">
    <name type="scientific">Racocetra fulgida</name>
    <dbReference type="NCBI Taxonomy" id="60492"/>
    <lineage>
        <taxon>Eukaryota</taxon>
        <taxon>Fungi</taxon>
        <taxon>Fungi incertae sedis</taxon>
        <taxon>Mucoromycota</taxon>
        <taxon>Glomeromycotina</taxon>
        <taxon>Glomeromycetes</taxon>
        <taxon>Diversisporales</taxon>
        <taxon>Gigasporaceae</taxon>
        <taxon>Racocetra</taxon>
    </lineage>
</organism>
<feature type="non-terminal residue" evidence="1">
    <location>
        <position position="42"/>
    </location>
</feature>
<sequence length="42" mass="5036">MLTFQRTKTSVHAVDSNNTNQFVNNYNYYKDTIQKFYGERVV</sequence>
<protein>
    <submittedName>
        <fullName evidence="1">9743_t:CDS:1</fullName>
    </submittedName>
</protein>
<keyword evidence="2" id="KW-1185">Reference proteome</keyword>